<accession>A0A835I4Z0</accession>
<keyword evidence="2" id="KW-0479">Metal-binding</keyword>
<keyword evidence="3" id="KW-0560">Oxidoreductase</keyword>
<dbReference type="GO" id="GO:0005506">
    <property type="term" value="F:iron ion binding"/>
    <property type="evidence" value="ECO:0007669"/>
    <property type="project" value="InterPro"/>
</dbReference>
<dbReference type="GO" id="GO:0004497">
    <property type="term" value="F:monooxygenase activity"/>
    <property type="evidence" value="ECO:0007669"/>
    <property type="project" value="InterPro"/>
</dbReference>
<evidence type="ECO:0000256" key="3">
    <source>
        <dbReference type="ARBA" id="ARBA00023002"/>
    </source>
</evidence>
<sequence length="117" mass="13795">MRVTYHPYAMGRMKSLWGEDWQEFKPESWLKTDEFDRKWNFVGRDSFIYPVFQAGPRICLGKEMVFLQMKRVVAGVLRRFQVVLAMEEGSQPVFISYLTSKMQGGFPVRIEFREDGA</sequence>
<evidence type="ECO:0000256" key="2">
    <source>
        <dbReference type="ARBA" id="ARBA00022723"/>
    </source>
</evidence>
<name>A0A835I4Z0_9MAGN</name>
<keyword evidence="6" id="KW-1185">Reference proteome</keyword>
<organism evidence="5 6">
    <name type="scientific">Coptis chinensis</name>
    <dbReference type="NCBI Taxonomy" id="261450"/>
    <lineage>
        <taxon>Eukaryota</taxon>
        <taxon>Viridiplantae</taxon>
        <taxon>Streptophyta</taxon>
        <taxon>Embryophyta</taxon>
        <taxon>Tracheophyta</taxon>
        <taxon>Spermatophyta</taxon>
        <taxon>Magnoliopsida</taxon>
        <taxon>Ranunculales</taxon>
        <taxon>Ranunculaceae</taxon>
        <taxon>Coptidoideae</taxon>
        <taxon>Coptis</taxon>
    </lineage>
</organism>
<comment type="caution">
    <text evidence="5">The sequence shown here is derived from an EMBL/GenBank/DDBJ whole genome shotgun (WGS) entry which is preliminary data.</text>
</comment>
<dbReference type="Pfam" id="PF00067">
    <property type="entry name" value="p450"/>
    <property type="match status" value="1"/>
</dbReference>
<dbReference type="AlphaFoldDB" id="A0A835I4Z0"/>
<dbReference type="InterPro" id="IPR036396">
    <property type="entry name" value="Cyt_P450_sf"/>
</dbReference>
<dbReference type="Gene3D" id="1.10.630.10">
    <property type="entry name" value="Cytochrome P450"/>
    <property type="match status" value="1"/>
</dbReference>
<dbReference type="EMBL" id="JADFTS010000004">
    <property type="protein sequence ID" value="KAF9610731.1"/>
    <property type="molecule type" value="Genomic_DNA"/>
</dbReference>
<gene>
    <name evidence="5" type="ORF">IFM89_024581</name>
</gene>
<evidence type="ECO:0000313" key="6">
    <source>
        <dbReference type="Proteomes" id="UP000631114"/>
    </source>
</evidence>
<keyword evidence="4" id="KW-0408">Iron</keyword>
<evidence type="ECO:0000313" key="5">
    <source>
        <dbReference type="EMBL" id="KAF9610731.1"/>
    </source>
</evidence>
<dbReference type="GO" id="GO:0020037">
    <property type="term" value="F:heme binding"/>
    <property type="evidence" value="ECO:0007669"/>
    <property type="project" value="InterPro"/>
</dbReference>
<evidence type="ECO:0008006" key="7">
    <source>
        <dbReference type="Google" id="ProtNLM"/>
    </source>
</evidence>
<protein>
    <recommendedName>
        <fullName evidence="7">Cytochrome P450</fullName>
    </recommendedName>
</protein>
<dbReference type="SUPFAM" id="SSF48264">
    <property type="entry name" value="Cytochrome P450"/>
    <property type="match status" value="1"/>
</dbReference>
<dbReference type="InterPro" id="IPR001128">
    <property type="entry name" value="Cyt_P450"/>
</dbReference>
<dbReference type="Proteomes" id="UP000631114">
    <property type="component" value="Unassembled WGS sequence"/>
</dbReference>
<proteinExistence type="inferred from homology"/>
<evidence type="ECO:0000256" key="1">
    <source>
        <dbReference type="ARBA" id="ARBA00010617"/>
    </source>
</evidence>
<dbReference type="GO" id="GO:0044550">
    <property type="term" value="P:secondary metabolite biosynthetic process"/>
    <property type="evidence" value="ECO:0007669"/>
    <property type="project" value="UniProtKB-ARBA"/>
</dbReference>
<reference evidence="5 6" key="1">
    <citation type="submission" date="2020-10" db="EMBL/GenBank/DDBJ databases">
        <title>The Coptis chinensis genome and diversification of protoberbering-type alkaloids.</title>
        <authorList>
            <person name="Wang B."/>
            <person name="Shu S."/>
            <person name="Song C."/>
            <person name="Liu Y."/>
        </authorList>
    </citation>
    <scope>NUCLEOTIDE SEQUENCE [LARGE SCALE GENOMIC DNA]</scope>
    <source>
        <strain evidence="5">HL-2020</strain>
        <tissue evidence="5">Leaf</tissue>
    </source>
</reference>
<dbReference type="OrthoDB" id="1470350at2759"/>
<comment type="similarity">
    <text evidence="1">Belongs to the cytochrome P450 family.</text>
</comment>
<dbReference type="PANTHER" id="PTHR24296">
    <property type="entry name" value="CYTOCHROME P450"/>
    <property type="match status" value="1"/>
</dbReference>
<dbReference type="GO" id="GO:0016705">
    <property type="term" value="F:oxidoreductase activity, acting on paired donors, with incorporation or reduction of molecular oxygen"/>
    <property type="evidence" value="ECO:0007669"/>
    <property type="project" value="InterPro"/>
</dbReference>
<evidence type="ECO:0000256" key="4">
    <source>
        <dbReference type="ARBA" id="ARBA00023004"/>
    </source>
</evidence>